<dbReference type="EMBL" id="LGAA01000022">
    <property type="protein sequence ID" value="KPD02357.1"/>
    <property type="molecule type" value="Genomic_DNA"/>
</dbReference>
<evidence type="ECO:0000313" key="1">
    <source>
        <dbReference type="EMBL" id="KPD02357.1"/>
    </source>
</evidence>
<organism evidence="1 2">
    <name type="scientific">Moellerella wisconsensis ATCC 35017</name>
    <dbReference type="NCBI Taxonomy" id="1354267"/>
    <lineage>
        <taxon>Bacteria</taxon>
        <taxon>Pseudomonadati</taxon>
        <taxon>Pseudomonadota</taxon>
        <taxon>Gammaproteobacteria</taxon>
        <taxon>Enterobacterales</taxon>
        <taxon>Morganellaceae</taxon>
        <taxon>Moellerella</taxon>
    </lineage>
</organism>
<dbReference type="InterPro" id="IPR025730">
    <property type="entry name" value="Biofilm_BssS"/>
</dbReference>
<keyword evidence="2" id="KW-1185">Reference proteome</keyword>
<dbReference type="NCBIfam" id="NF008958">
    <property type="entry name" value="PRK12301.1"/>
    <property type="match status" value="1"/>
</dbReference>
<proteinExistence type="predicted"/>
<protein>
    <submittedName>
        <fullName evidence="1">Putative cytoplasmic protein</fullName>
    </submittedName>
</protein>
<dbReference type="AlphaFoldDB" id="A0A0N1KIP2"/>
<reference evidence="1 2" key="1">
    <citation type="submission" date="2015-07" db="EMBL/GenBank/DDBJ databases">
        <title>ATOL: Assembling a taxonomically balanced genome-scale reconstruction of the evolutionary history of the Enterobacteriaceae.</title>
        <authorList>
            <person name="Plunkett G.III."/>
            <person name="Neeno-Eckwall E.C."/>
            <person name="Glasner J.D."/>
            <person name="Perna N.T."/>
        </authorList>
    </citation>
    <scope>NUCLEOTIDE SEQUENCE [LARGE SCALE GENOMIC DNA]</scope>
    <source>
        <strain evidence="1 2">ATCC 35017</strain>
    </source>
</reference>
<dbReference type="Proteomes" id="UP000053226">
    <property type="component" value="Unassembled WGS sequence"/>
</dbReference>
<name>A0A0N1KIP2_9GAMM</name>
<sequence length="84" mass="9649">MDRKDDVIQTHPVVGWDISTVDTYNAMMLRLHYLSGHTEAAENATIDKTMWLTTDVAKQLIHILQAGIDKIESSEYNELDHKKH</sequence>
<evidence type="ECO:0000313" key="2">
    <source>
        <dbReference type="Proteomes" id="UP000053226"/>
    </source>
</evidence>
<accession>A0A0N1KIP2</accession>
<dbReference type="Pfam" id="PF13991">
    <property type="entry name" value="BssS"/>
    <property type="match status" value="1"/>
</dbReference>
<dbReference type="RefSeq" id="WP_053908766.1">
    <property type="nucleotide sequence ID" value="NZ_CAWMUS010000022.1"/>
</dbReference>
<dbReference type="OrthoDB" id="6445176at2"/>
<gene>
    <name evidence="1" type="ORF">M992_2364</name>
</gene>
<comment type="caution">
    <text evidence="1">The sequence shown here is derived from an EMBL/GenBank/DDBJ whole genome shotgun (WGS) entry which is preliminary data.</text>
</comment>